<dbReference type="InterPro" id="IPR006027">
    <property type="entry name" value="NusB_RsmB_TIM44"/>
</dbReference>
<dbReference type="GO" id="GO:0003723">
    <property type="term" value="F:RNA binding"/>
    <property type="evidence" value="ECO:0007669"/>
    <property type="project" value="UniProtKB-UniRule"/>
</dbReference>
<keyword evidence="4 6" id="KW-0805">Transcription regulation</keyword>
<feature type="domain" description="NusB/RsmB/TIM44" evidence="7">
    <location>
        <begin position="5"/>
        <end position="134"/>
    </location>
</feature>
<protein>
    <recommendedName>
        <fullName evidence="6">Transcription antitermination protein NusB</fullName>
    </recommendedName>
    <alternativeName>
        <fullName evidence="6">Antitermination factor NusB</fullName>
    </alternativeName>
</protein>
<evidence type="ECO:0000256" key="5">
    <source>
        <dbReference type="ARBA" id="ARBA00023163"/>
    </source>
</evidence>
<keyword evidence="3 6" id="KW-0694">RNA-binding</keyword>
<evidence type="ECO:0000313" key="9">
    <source>
        <dbReference type="Proteomes" id="UP001198220"/>
    </source>
</evidence>
<evidence type="ECO:0000256" key="6">
    <source>
        <dbReference type="HAMAP-Rule" id="MF_00073"/>
    </source>
</evidence>
<dbReference type="GO" id="GO:0005829">
    <property type="term" value="C:cytosol"/>
    <property type="evidence" value="ECO:0007669"/>
    <property type="project" value="TreeGrafter"/>
</dbReference>
<comment type="similarity">
    <text evidence="1 6">Belongs to the NusB family.</text>
</comment>
<dbReference type="Proteomes" id="UP001198220">
    <property type="component" value="Unassembled WGS sequence"/>
</dbReference>
<dbReference type="InterPro" id="IPR035926">
    <property type="entry name" value="NusB-like_sf"/>
</dbReference>
<evidence type="ECO:0000313" key="8">
    <source>
        <dbReference type="EMBL" id="MCC2124709.1"/>
    </source>
</evidence>
<comment type="function">
    <text evidence="6">Involved in transcription antitermination. Required for transcription of ribosomal RNA (rRNA) genes. Binds specifically to the boxA antiterminator sequence of the ribosomal RNA (rrn) operons.</text>
</comment>
<accession>A0AAE3A529</accession>
<evidence type="ECO:0000256" key="2">
    <source>
        <dbReference type="ARBA" id="ARBA00022814"/>
    </source>
</evidence>
<keyword evidence="5 6" id="KW-0804">Transcription</keyword>
<gene>
    <name evidence="6 8" type="primary">nusB</name>
    <name evidence="8" type="ORF">LKD36_00785</name>
</gene>
<dbReference type="InterPro" id="IPR011605">
    <property type="entry name" value="NusB_fam"/>
</dbReference>
<evidence type="ECO:0000259" key="7">
    <source>
        <dbReference type="Pfam" id="PF01029"/>
    </source>
</evidence>
<dbReference type="PANTHER" id="PTHR11078">
    <property type="entry name" value="N UTILIZATION SUBSTANCE PROTEIN B-RELATED"/>
    <property type="match status" value="1"/>
</dbReference>
<sequence length="136" mass="15787">MKRRELREHVFQLLFRVEFNSSEEMDEQVSMYFDGVREEETLAEKDETYITEKYKKIVEKIPEIDEMLNASAKGWKTSRMGRVDLTILRLAVYEMKFDEDIPEKVAINEAVELSKKFGGDESPAFINGVLAKIAGK</sequence>
<name>A0AAE3A529_9FIRM</name>
<keyword evidence="2 6" id="KW-0889">Transcription antitermination</keyword>
<evidence type="ECO:0000256" key="3">
    <source>
        <dbReference type="ARBA" id="ARBA00022884"/>
    </source>
</evidence>
<dbReference type="Gene3D" id="1.10.940.10">
    <property type="entry name" value="NusB-like"/>
    <property type="match status" value="1"/>
</dbReference>
<dbReference type="EMBL" id="JAJEPS010000001">
    <property type="protein sequence ID" value="MCC2124709.1"/>
    <property type="molecule type" value="Genomic_DNA"/>
</dbReference>
<dbReference type="NCBIfam" id="TIGR01951">
    <property type="entry name" value="nusB"/>
    <property type="match status" value="1"/>
</dbReference>
<dbReference type="GO" id="GO:0031564">
    <property type="term" value="P:transcription antitermination"/>
    <property type="evidence" value="ECO:0007669"/>
    <property type="project" value="UniProtKB-KW"/>
</dbReference>
<reference evidence="8 9" key="1">
    <citation type="submission" date="2021-10" db="EMBL/GenBank/DDBJ databases">
        <title>Anaerobic single-cell dispensing facilitates the cultivation of human gut bacteria.</title>
        <authorList>
            <person name="Afrizal A."/>
        </authorList>
    </citation>
    <scope>NUCLEOTIDE SEQUENCE [LARGE SCALE GENOMIC DNA]</scope>
    <source>
        <strain evidence="8 9">CLA-AA-H276</strain>
    </source>
</reference>
<evidence type="ECO:0000256" key="4">
    <source>
        <dbReference type="ARBA" id="ARBA00023015"/>
    </source>
</evidence>
<proteinExistence type="inferred from homology"/>
<evidence type="ECO:0000256" key="1">
    <source>
        <dbReference type="ARBA" id="ARBA00005952"/>
    </source>
</evidence>
<dbReference type="GO" id="GO:0006353">
    <property type="term" value="P:DNA-templated transcription termination"/>
    <property type="evidence" value="ECO:0007669"/>
    <property type="project" value="UniProtKB-UniRule"/>
</dbReference>
<dbReference type="PANTHER" id="PTHR11078:SF3">
    <property type="entry name" value="ANTITERMINATION NUSB DOMAIN-CONTAINING PROTEIN"/>
    <property type="match status" value="1"/>
</dbReference>
<dbReference type="RefSeq" id="WP_118769065.1">
    <property type="nucleotide sequence ID" value="NZ_JAJEPS010000001.1"/>
</dbReference>
<organism evidence="8 9">
    <name type="scientific">Hominiventricola filiformis</name>
    <dbReference type="NCBI Taxonomy" id="2885352"/>
    <lineage>
        <taxon>Bacteria</taxon>
        <taxon>Bacillati</taxon>
        <taxon>Bacillota</taxon>
        <taxon>Clostridia</taxon>
        <taxon>Lachnospirales</taxon>
        <taxon>Lachnospiraceae</taxon>
        <taxon>Hominiventricola</taxon>
    </lineage>
</organism>
<dbReference type="Pfam" id="PF01029">
    <property type="entry name" value="NusB"/>
    <property type="match status" value="1"/>
</dbReference>
<comment type="caution">
    <text evidence="8">The sequence shown here is derived from an EMBL/GenBank/DDBJ whole genome shotgun (WGS) entry which is preliminary data.</text>
</comment>
<dbReference type="AlphaFoldDB" id="A0AAE3A529"/>
<keyword evidence="9" id="KW-1185">Reference proteome</keyword>
<dbReference type="HAMAP" id="MF_00073">
    <property type="entry name" value="NusB"/>
    <property type="match status" value="1"/>
</dbReference>
<dbReference type="SUPFAM" id="SSF48013">
    <property type="entry name" value="NusB-like"/>
    <property type="match status" value="1"/>
</dbReference>